<accession>A0AAV7QHI9</accession>
<sequence length="104" mass="11791">MNTSPSAQPLVYGDAVRRVVYIQVRKINKLDSCSASVKMCEHAHTSEKKVIGMANYVLKVCPINDIERPHVLMCERIIDIKEGLCYVDVPCASRYCERKETAIF</sequence>
<name>A0AAV7QHI9_PLEWA</name>
<keyword evidence="2" id="KW-1185">Reference proteome</keyword>
<dbReference type="AlphaFoldDB" id="A0AAV7QHI9"/>
<evidence type="ECO:0000313" key="1">
    <source>
        <dbReference type="EMBL" id="KAJ1139936.1"/>
    </source>
</evidence>
<gene>
    <name evidence="1" type="ORF">NDU88_006298</name>
</gene>
<organism evidence="1 2">
    <name type="scientific">Pleurodeles waltl</name>
    <name type="common">Iberian ribbed newt</name>
    <dbReference type="NCBI Taxonomy" id="8319"/>
    <lineage>
        <taxon>Eukaryota</taxon>
        <taxon>Metazoa</taxon>
        <taxon>Chordata</taxon>
        <taxon>Craniata</taxon>
        <taxon>Vertebrata</taxon>
        <taxon>Euteleostomi</taxon>
        <taxon>Amphibia</taxon>
        <taxon>Batrachia</taxon>
        <taxon>Caudata</taxon>
        <taxon>Salamandroidea</taxon>
        <taxon>Salamandridae</taxon>
        <taxon>Pleurodelinae</taxon>
        <taxon>Pleurodeles</taxon>
    </lineage>
</organism>
<comment type="caution">
    <text evidence="1">The sequence shown here is derived from an EMBL/GenBank/DDBJ whole genome shotgun (WGS) entry which is preliminary data.</text>
</comment>
<dbReference type="Proteomes" id="UP001066276">
    <property type="component" value="Chromosome 6"/>
</dbReference>
<evidence type="ECO:0000313" key="2">
    <source>
        <dbReference type="Proteomes" id="UP001066276"/>
    </source>
</evidence>
<protein>
    <submittedName>
        <fullName evidence="1">Uncharacterized protein</fullName>
    </submittedName>
</protein>
<proteinExistence type="predicted"/>
<dbReference type="EMBL" id="JANPWB010000010">
    <property type="protein sequence ID" value="KAJ1139936.1"/>
    <property type="molecule type" value="Genomic_DNA"/>
</dbReference>
<reference evidence="1" key="1">
    <citation type="journal article" date="2022" name="bioRxiv">
        <title>Sequencing and chromosome-scale assembly of the giantPleurodeles waltlgenome.</title>
        <authorList>
            <person name="Brown T."/>
            <person name="Elewa A."/>
            <person name="Iarovenko S."/>
            <person name="Subramanian E."/>
            <person name="Araus A.J."/>
            <person name="Petzold A."/>
            <person name="Susuki M."/>
            <person name="Suzuki K.-i.T."/>
            <person name="Hayashi T."/>
            <person name="Toyoda A."/>
            <person name="Oliveira C."/>
            <person name="Osipova E."/>
            <person name="Leigh N.D."/>
            <person name="Simon A."/>
            <person name="Yun M.H."/>
        </authorList>
    </citation>
    <scope>NUCLEOTIDE SEQUENCE</scope>
    <source>
        <strain evidence="1">20211129_DDA</strain>
        <tissue evidence="1">Liver</tissue>
    </source>
</reference>